<organism evidence="1 2">
    <name type="scientific">Patellaria atrata CBS 101060</name>
    <dbReference type="NCBI Taxonomy" id="1346257"/>
    <lineage>
        <taxon>Eukaryota</taxon>
        <taxon>Fungi</taxon>
        <taxon>Dikarya</taxon>
        <taxon>Ascomycota</taxon>
        <taxon>Pezizomycotina</taxon>
        <taxon>Dothideomycetes</taxon>
        <taxon>Dothideomycetes incertae sedis</taxon>
        <taxon>Patellariales</taxon>
        <taxon>Patellariaceae</taxon>
        <taxon>Patellaria</taxon>
    </lineage>
</organism>
<accession>A0A9P4VVX0</accession>
<proteinExistence type="predicted"/>
<dbReference type="EMBL" id="MU006089">
    <property type="protein sequence ID" value="KAF2843492.1"/>
    <property type="molecule type" value="Genomic_DNA"/>
</dbReference>
<dbReference type="AlphaFoldDB" id="A0A9P4VVX0"/>
<dbReference type="Proteomes" id="UP000799429">
    <property type="component" value="Unassembled WGS sequence"/>
</dbReference>
<gene>
    <name evidence="1" type="ORF">M501DRAFT_994432</name>
</gene>
<sequence length="201" mass="23580">MDLRDSVDEMIQEARWIDAHRSQLNNTQPENYNLFSELIMTGFTDARLLRQNSINSGPVPIFALEYALSSGRRYLGRTSRYIPPSLRGVERMLRYYREYHTIRHSSLDQHKDRRSRIEALFTDRARDIDIRIGQIDHIRDEYRLGRIRYAEFKAAHVERGILREELRCIDRLKRRSIGSFVRSAINLVSNILPSSLNSAAS</sequence>
<protein>
    <submittedName>
        <fullName evidence="1">Uncharacterized protein</fullName>
    </submittedName>
</protein>
<name>A0A9P4VVX0_9PEZI</name>
<reference evidence="1" key="1">
    <citation type="journal article" date="2020" name="Stud. Mycol.">
        <title>101 Dothideomycetes genomes: a test case for predicting lifestyles and emergence of pathogens.</title>
        <authorList>
            <person name="Haridas S."/>
            <person name="Albert R."/>
            <person name="Binder M."/>
            <person name="Bloem J."/>
            <person name="Labutti K."/>
            <person name="Salamov A."/>
            <person name="Andreopoulos B."/>
            <person name="Baker S."/>
            <person name="Barry K."/>
            <person name="Bills G."/>
            <person name="Bluhm B."/>
            <person name="Cannon C."/>
            <person name="Castanera R."/>
            <person name="Culley D."/>
            <person name="Daum C."/>
            <person name="Ezra D."/>
            <person name="Gonzalez J."/>
            <person name="Henrissat B."/>
            <person name="Kuo A."/>
            <person name="Liang C."/>
            <person name="Lipzen A."/>
            <person name="Lutzoni F."/>
            <person name="Magnuson J."/>
            <person name="Mondo S."/>
            <person name="Nolan M."/>
            <person name="Ohm R."/>
            <person name="Pangilinan J."/>
            <person name="Park H.-J."/>
            <person name="Ramirez L."/>
            <person name="Alfaro M."/>
            <person name="Sun H."/>
            <person name="Tritt A."/>
            <person name="Yoshinaga Y."/>
            <person name="Zwiers L.-H."/>
            <person name="Turgeon B."/>
            <person name="Goodwin S."/>
            <person name="Spatafora J."/>
            <person name="Crous P."/>
            <person name="Grigoriev I."/>
        </authorList>
    </citation>
    <scope>NUCLEOTIDE SEQUENCE</scope>
    <source>
        <strain evidence="1">CBS 101060</strain>
    </source>
</reference>
<evidence type="ECO:0000313" key="2">
    <source>
        <dbReference type="Proteomes" id="UP000799429"/>
    </source>
</evidence>
<comment type="caution">
    <text evidence="1">The sequence shown here is derived from an EMBL/GenBank/DDBJ whole genome shotgun (WGS) entry which is preliminary data.</text>
</comment>
<keyword evidence="2" id="KW-1185">Reference proteome</keyword>
<evidence type="ECO:0000313" key="1">
    <source>
        <dbReference type="EMBL" id="KAF2843492.1"/>
    </source>
</evidence>